<keyword evidence="2" id="KW-1185">Reference proteome</keyword>
<reference evidence="2" key="1">
    <citation type="journal article" date="2023" name="Nat. Plants">
        <title>Single-cell RNA sequencing provides a high-resolution roadmap for understanding the multicellular compartmentation of specialized metabolism.</title>
        <authorList>
            <person name="Sun S."/>
            <person name="Shen X."/>
            <person name="Li Y."/>
            <person name="Li Y."/>
            <person name="Wang S."/>
            <person name="Li R."/>
            <person name="Zhang H."/>
            <person name="Shen G."/>
            <person name="Guo B."/>
            <person name="Wei J."/>
            <person name="Xu J."/>
            <person name="St-Pierre B."/>
            <person name="Chen S."/>
            <person name="Sun C."/>
        </authorList>
    </citation>
    <scope>NUCLEOTIDE SEQUENCE [LARGE SCALE GENOMIC DNA]</scope>
</reference>
<gene>
    <name evidence="1" type="ORF">M9H77_26974</name>
</gene>
<evidence type="ECO:0000313" key="2">
    <source>
        <dbReference type="Proteomes" id="UP001060085"/>
    </source>
</evidence>
<sequence>MKRRQEQSEKTENRAINYKSANLPHEIKSLLMKISDKILATRIWVKGFNSSLMYVLDYIKDMNKAAKIFEKEANIHRLMCWNFALFGSMGMPEMNNQQIFSAIQIPSRMNQETAATL</sequence>
<accession>A0ACC0ABP6</accession>
<evidence type="ECO:0000313" key="1">
    <source>
        <dbReference type="EMBL" id="KAI5658181.1"/>
    </source>
</evidence>
<dbReference type="EMBL" id="CM044706">
    <property type="protein sequence ID" value="KAI5658181.1"/>
    <property type="molecule type" value="Genomic_DNA"/>
</dbReference>
<organism evidence="1 2">
    <name type="scientific">Catharanthus roseus</name>
    <name type="common">Madagascar periwinkle</name>
    <name type="synonym">Vinca rosea</name>
    <dbReference type="NCBI Taxonomy" id="4058"/>
    <lineage>
        <taxon>Eukaryota</taxon>
        <taxon>Viridiplantae</taxon>
        <taxon>Streptophyta</taxon>
        <taxon>Embryophyta</taxon>
        <taxon>Tracheophyta</taxon>
        <taxon>Spermatophyta</taxon>
        <taxon>Magnoliopsida</taxon>
        <taxon>eudicotyledons</taxon>
        <taxon>Gunneridae</taxon>
        <taxon>Pentapetalae</taxon>
        <taxon>asterids</taxon>
        <taxon>lamiids</taxon>
        <taxon>Gentianales</taxon>
        <taxon>Apocynaceae</taxon>
        <taxon>Rauvolfioideae</taxon>
        <taxon>Vinceae</taxon>
        <taxon>Catharanthinae</taxon>
        <taxon>Catharanthus</taxon>
    </lineage>
</organism>
<dbReference type="Proteomes" id="UP001060085">
    <property type="component" value="Linkage Group LG06"/>
</dbReference>
<protein>
    <submittedName>
        <fullName evidence="1">Uncharacterized protein</fullName>
    </submittedName>
</protein>
<comment type="caution">
    <text evidence="1">The sequence shown here is derived from an EMBL/GenBank/DDBJ whole genome shotgun (WGS) entry which is preliminary data.</text>
</comment>
<proteinExistence type="predicted"/>
<name>A0ACC0ABP6_CATRO</name>